<evidence type="ECO:0000313" key="3">
    <source>
        <dbReference type="RefSeq" id="XP_028342625.1"/>
    </source>
</evidence>
<dbReference type="Proteomes" id="UP000248484">
    <property type="component" value="Unplaced"/>
</dbReference>
<gene>
    <name evidence="3" type="primary">LOC114485429</name>
</gene>
<accession>A0A455B136</accession>
<feature type="region of interest" description="Disordered" evidence="1">
    <location>
        <begin position="44"/>
        <end position="72"/>
    </location>
</feature>
<evidence type="ECO:0000256" key="1">
    <source>
        <dbReference type="SAM" id="MobiDB-lite"/>
    </source>
</evidence>
<dbReference type="AlphaFoldDB" id="A0A455B136"/>
<proteinExistence type="predicted"/>
<reference evidence="3" key="1">
    <citation type="submission" date="2025-08" db="UniProtKB">
        <authorList>
            <consortium name="RefSeq"/>
        </authorList>
    </citation>
    <scope>IDENTIFICATION</scope>
    <source>
        <tissue evidence="3">Muscle</tissue>
    </source>
</reference>
<sequence length="164" mass="17503">MDSGTERWWGLGGSLGGSFSCVELPTNTCPHPFPIVLPRAPHTPAESKSGLSLRSATTRLSEAPWSGRGERTARFPAPALPVARDLHVAGLRLPLPSRPSITAFRSPQPEQSRLCPLGRGTLLTPPGRCGPPDSCWLLGASASGEAKIDKRPRRLPTRTPSQSL</sequence>
<dbReference type="GeneID" id="114485429"/>
<evidence type="ECO:0000313" key="2">
    <source>
        <dbReference type="Proteomes" id="UP000248484"/>
    </source>
</evidence>
<keyword evidence="2" id="KW-1185">Reference proteome</keyword>
<name>A0A455B136_PHYMC</name>
<dbReference type="PROSITE" id="PS51257">
    <property type="entry name" value="PROKAR_LIPOPROTEIN"/>
    <property type="match status" value="1"/>
</dbReference>
<feature type="compositionally biased region" description="Polar residues" evidence="1">
    <location>
        <begin position="49"/>
        <end position="60"/>
    </location>
</feature>
<protein>
    <submittedName>
        <fullName evidence="3">Uncharacterized protein isoform X3</fullName>
    </submittedName>
</protein>
<dbReference type="RefSeq" id="XP_028342625.1">
    <property type="nucleotide sequence ID" value="XM_028486824.1"/>
</dbReference>
<feature type="region of interest" description="Disordered" evidence="1">
    <location>
        <begin position="145"/>
        <end position="164"/>
    </location>
</feature>
<organism evidence="2 3">
    <name type="scientific">Physeter macrocephalus</name>
    <name type="common">Sperm whale</name>
    <name type="synonym">Physeter catodon</name>
    <dbReference type="NCBI Taxonomy" id="9755"/>
    <lineage>
        <taxon>Eukaryota</taxon>
        <taxon>Metazoa</taxon>
        <taxon>Chordata</taxon>
        <taxon>Craniata</taxon>
        <taxon>Vertebrata</taxon>
        <taxon>Euteleostomi</taxon>
        <taxon>Mammalia</taxon>
        <taxon>Eutheria</taxon>
        <taxon>Laurasiatheria</taxon>
        <taxon>Artiodactyla</taxon>
        <taxon>Whippomorpha</taxon>
        <taxon>Cetacea</taxon>
        <taxon>Odontoceti</taxon>
        <taxon>Physeteridae</taxon>
        <taxon>Physeter</taxon>
    </lineage>
</organism>